<feature type="transmembrane region" description="Helical" evidence="8">
    <location>
        <begin position="258"/>
        <end position="280"/>
    </location>
</feature>
<feature type="domain" description="CBS" evidence="9">
    <location>
        <begin position="421"/>
        <end position="479"/>
    </location>
</feature>
<evidence type="ECO:0000256" key="4">
    <source>
        <dbReference type="ARBA" id="ARBA00023136"/>
    </source>
</evidence>
<evidence type="ECO:0000313" key="11">
    <source>
        <dbReference type="Proteomes" id="UP000690515"/>
    </source>
</evidence>
<dbReference type="PANTHER" id="PTHR30520">
    <property type="entry name" value="FORMATE TRANSPORTER-RELATED"/>
    <property type="match status" value="1"/>
</dbReference>
<name>A0ABS5ZIB2_9GAMM</name>
<dbReference type="Proteomes" id="UP000690515">
    <property type="component" value="Unassembled WGS sequence"/>
</dbReference>
<feature type="domain" description="CBS" evidence="9">
    <location>
        <begin position="324"/>
        <end position="382"/>
    </location>
</feature>
<dbReference type="SMART" id="SM00116">
    <property type="entry name" value="CBS"/>
    <property type="match status" value="2"/>
</dbReference>
<evidence type="ECO:0000256" key="5">
    <source>
        <dbReference type="ARBA" id="ARBA00049660"/>
    </source>
</evidence>
<evidence type="ECO:0000256" key="2">
    <source>
        <dbReference type="ARBA" id="ARBA00022692"/>
    </source>
</evidence>
<organism evidence="10 11">
    <name type="scientific">Zooshikella harenae</name>
    <dbReference type="NCBI Taxonomy" id="2827238"/>
    <lineage>
        <taxon>Bacteria</taxon>
        <taxon>Pseudomonadati</taxon>
        <taxon>Pseudomonadota</taxon>
        <taxon>Gammaproteobacteria</taxon>
        <taxon>Oceanospirillales</taxon>
        <taxon>Zooshikellaceae</taxon>
        <taxon>Zooshikella</taxon>
    </lineage>
</organism>
<proteinExistence type="inferred from homology"/>
<dbReference type="PROSITE" id="PS01006">
    <property type="entry name" value="FORMATE_NITRITE_TP_2"/>
    <property type="match status" value="1"/>
</dbReference>
<feature type="transmembrane region" description="Helical" evidence="8">
    <location>
        <begin position="191"/>
        <end position="210"/>
    </location>
</feature>
<dbReference type="InterPro" id="IPR000644">
    <property type="entry name" value="CBS_dom"/>
</dbReference>
<evidence type="ECO:0000313" key="10">
    <source>
        <dbReference type="EMBL" id="MBU2713814.1"/>
    </source>
</evidence>
<gene>
    <name evidence="10" type="primary">focA</name>
    <name evidence="10" type="ORF">KCG35_22430</name>
</gene>
<dbReference type="InterPro" id="IPR000292">
    <property type="entry name" value="For/NO2_transpt"/>
</dbReference>
<dbReference type="Pfam" id="PF01226">
    <property type="entry name" value="Form_Nir_trans"/>
    <property type="match status" value="1"/>
</dbReference>
<dbReference type="EMBL" id="JAGSOY010000107">
    <property type="protein sequence ID" value="MBU2713814.1"/>
    <property type="molecule type" value="Genomic_DNA"/>
</dbReference>
<comment type="caution">
    <text evidence="10">The sequence shown here is derived from an EMBL/GenBank/DDBJ whole genome shotgun (WGS) entry which is preliminary data.</text>
</comment>
<dbReference type="Gene3D" id="3.10.580.10">
    <property type="entry name" value="CBS-domain"/>
    <property type="match status" value="2"/>
</dbReference>
<evidence type="ECO:0000256" key="6">
    <source>
        <dbReference type="NCBIfam" id="TIGR04060"/>
    </source>
</evidence>
<feature type="transmembrane region" description="Helical" evidence="8">
    <location>
        <begin position="120"/>
        <end position="143"/>
    </location>
</feature>
<dbReference type="Gene3D" id="1.20.1080.10">
    <property type="entry name" value="Glycerol uptake facilitator protein"/>
    <property type="match status" value="1"/>
</dbReference>
<evidence type="ECO:0000259" key="9">
    <source>
        <dbReference type="PROSITE" id="PS51371"/>
    </source>
</evidence>
<accession>A0ABS5ZIB2</accession>
<dbReference type="InterPro" id="IPR023271">
    <property type="entry name" value="Aquaporin-like"/>
</dbReference>
<keyword evidence="2 8" id="KW-0812">Transmembrane</keyword>
<dbReference type="NCBIfam" id="TIGR00790">
    <property type="entry name" value="fnt"/>
    <property type="match status" value="1"/>
</dbReference>
<reference evidence="10 11" key="1">
    <citation type="submission" date="2021-04" db="EMBL/GenBank/DDBJ databases">
        <authorList>
            <person name="Pira H."/>
            <person name="Risdian C."/>
            <person name="Wink J."/>
        </authorList>
    </citation>
    <scope>NUCLEOTIDE SEQUENCE [LARGE SCALE GENOMIC DNA]</scope>
    <source>
        <strain evidence="10 11">WH53</strain>
    </source>
</reference>
<keyword evidence="3 8" id="KW-1133">Transmembrane helix</keyword>
<evidence type="ECO:0000256" key="8">
    <source>
        <dbReference type="SAM" id="Phobius"/>
    </source>
</evidence>
<evidence type="ECO:0000256" key="3">
    <source>
        <dbReference type="ARBA" id="ARBA00022989"/>
    </source>
</evidence>
<evidence type="ECO:0000256" key="1">
    <source>
        <dbReference type="ARBA" id="ARBA00004141"/>
    </source>
</evidence>
<dbReference type="InterPro" id="IPR024002">
    <property type="entry name" value="For/NO2_transpt_CS"/>
</dbReference>
<keyword evidence="7" id="KW-0129">CBS domain</keyword>
<keyword evidence="11" id="KW-1185">Reference proteome</keyword>
<protein>
    <recommendedName>
        <fullName evidence="6">Formate transporter FocA</fullName>
    </recommendedName>
</protein>
<dbReference type="RefSeq" id="WP_215822096.1">
    <property type="nucleotide sequence ID" value="NZ_JAGSOY010000107.1"/>
</dbReference>
<comment type="subcellular location">
    <subcellularLocation>
        <location evidence="1">Membrane</location>
        <topology evidence="1">Multi-pass membrane protein</topology>
    </subcellularLocation>
</comment>
<keyword evidence="4 8" id="KW-0472">Membrane</keyword>
<dbReference type="InterPro" id="IPR023999">
    <property type="entry name" value="Formate_transptr_FocA"/>
</dbReference>
<dbReference type="PROSITE" id="PS01005">
    <property type="entry name" value="FORMATE_NITRITE_TP_1"/>
    <property type="match status" value="1"/>
</dbReference>
<dbReference type="PANTHER" id="PTHR30520:SF6">
    <property type="entry name" value="FORMATE_NITRATE FAMILY TRANSPORTER (EUROFUNG)"/>
    <property type="match status" value="1"/>
</dbReference>
<feature type="transmembrane region" description="Helical" evidence="8">
    <location>
        <begin position="163"/>
        <end position="184"/>
    </location>
</feature>
<feature type="transmembrane region" description="Helical" evidence="8">
    <location>
        <begin position="76"/>
        <end position="99"/>
    </location>
</feature>
<feature type="transmembrane region" description="Helical" evidence="8">
    <location>
        <begin position="36"/>
        <end position="56"/>
    </location>
</feature>
<sequence length="491" mass="53360">MSVPSSLSKQYYSPPEMMGEAEKYALSKTSKSTTMCICLAIMAGLFIGLAFLFYITVTTGSSDQVGWGLSHLAGGLAFSLGLILIVICGGELFTSTVLSSIAVANKQISFKKMLSIWGKVYFGNFIGASLLLILVSAACLYQMDHGQWGVNALMIAQHKLHHTPIQAFALGVLCNLLVCLAIWMSFSATNALTKAFMVILPVAMFVSSGFEHCVANMFMVPLGISIQSIAPPEFWAQVGLSPDQFADLNWMQFISANLIPVTLGNIVGGAVLVGLSNWFIYRQTQYKTVTVYSNVSVIKTQSTQKLPAKEISVMSTKQTVKSILQHSVFSLKVDMPTAVAIDKLLECDLEGAPVVNNEGQLVGFFSIHNVLVDLWCQGYIPVENQKVVDLMSRDIMAINANDSLVDLVEFMCIDKEKLFPVTDSGIATHLSTLSLEERAKQMNVARPHILPVVEEGKLIGLITLADVARALRPVYGESLNSTCKDTSLETA</sequence>
<dbReference type="Pfam" id="PF00571">
    <property type="entry name" value="CBS"/>
    <property type="match status" value="2"/>
</dbReference>
<evidence type="ECO:0000256" key="7">
    <source>
        <dbReference type="PROSITE-ProRule" id="PRU00703"/>
    </source>
</evidence>
<comment type="similarity">
    <text evidence="5">Belongs to the FNT transporter (TC 1.A.16) family.</text>
</comment>
<dbReference type="NCBIfam" id="TIGR04060">
    <property type="entry name" value="formate_focA"/>
    <property type="match status" value="1"/>
</dbReference>
<dbReference type="InterPro" id="IPR046342">
    <property type="entry name" value="CBS_dom_sf"/>
</dbReference>
<dbReference type="SUPFAM" id="SSF54631">
    <property type="entry name" value="CBS-domain pair"/>
    <property type="match status" value="2"/>
</dbReference>
<dbReference type="PROSITE" id="PS51371">
    <property type="entry name" value="CBS"/>
    <property type="match status" value="2"/>
</dbReference>